<keyword evidence="10" id="KW-1185">Reference proteome</keyword>
<evidence type="ECO:0000256" key="6">
    <source>
        <dbReference type="ARBA" id="ARBA00022837"/>
    </source>
</evidence>
<reference evidence="9 10" key="1">
    <citation type="submission" date="2019-03" db="EMBL/GenBank/DDBJ databases">
        <title>Ramlibacter henchirensis DSM 14656, whole genome shotgun sequence.</title>
        <authorList>
            <person name="Zhang X."/>
            <person name="Feng G."/>
            <person name="Zhu H."/>
        </authorList>
    </citation>
    <scope>NUCLEOTIDE SEQUENCE [LARGE SCALE GENOMIC DNA]</scope>
    <source>
        <strain evidence="9 10">DSM 14656</strain>
    </source>
</reference>
<gene>
    <name evidence="9" type="ORF">EZ313_06405</name>
</gene>
<evidence type="ECO:0000313" key="10">
    <source>
        <dbReference type="Proteomes" id="UP000298180"/>
    </source>
</evidence>
<evidence type="ECO:0000256" key="1">
    <source>
        <dbReference type="ARBA" id="ARBA00006249"/>
    </source>
</evidence>
<evidence type="ECO:0000256" key="4">
    <source>
        <dbReference type="ARBA" id="ARBA00022729"/>
    </source>
</evidence>
<feature type="chain" id="PRO_5021268323" evidence="8">
    <location>
        <begin position="20"/>
        <end position="575"/>
    </location>
</feature>
<feature type="signal peptide" evidence="8">
    <location>
        <begin position="1"/>
        <end position="19"/>
    </location>
</feature>
<comment type="caution">
    <text evidence="9">The sequence shown here is derived from an EMBL/GenBank/DDBJ whole genome shotgun (WGS) entry which is preliminary data.</text>
</comment>
<keyword evidence="6" id="KW-0106">Calcium</keyword>
<keyword evidence="4 8" id="KW-0732">Signal</keyword>
<dbReference type="AlphaFoldDB" id="A0A4Z0C4Q7"/>
<dbReference type="RefSeq" id="WP_135262359.1">
    <property type="nucleotide sequence ID" value="NZ_SMLM01000001.1"/>
</dbReference>
<evidence type="ECO:0000256" key="2">
    <source>
        <dbReference type="ARBA" id="ARBA00022487"/>
    </source>
</evidence>
<dbReference type="GO" id="GO:0046872">
    <property type="term" value="F:metal ion binding"/>
    <property type="evidence" value="ECO:0007669"/>
    <property type="project" value="UniProtKB-KW"/>
</dbReference>
<evidence type="ECO:0000256" key="3">
    <source>
        <dbReference type="ARBA" id="ARBA00022723"/>
    </source>
</evidence>
<name>A0A4Z0C4Q7_9BURK</name>
<evidence type="ECO:0000256" key="5">
    <source>
        <dbReference type="ARBA" id="ARBA00022801"/>
    </source>
</evidence>
<dbReference type="Pfam" id="PF07519">
    <property type="entry name" value="Tannase"/>
    <property type="match status" value="1"/>
</dbReference>
<dbReference type="InterPro" id="IPR029058">
    <property type="entry name" value="AB_hydrolase_fold"/>
</dbReference>
<evidence type="ECO:0000256" key="8">
    <source>
        <dbReference type="SAM" id="SignalP"/>
    </source>
</evidence>
<evidence type="ECO:0000313" key="9">
    <source>
        <dbReference type="EMBL" id="TFZ06271.1"/>
    </source>
</evidence>
<dbReference type="Gene3D" id="3.40.50.1820">
    <property type="entry name" value="alpha/beta hydrolase"/>
    <property type="match status" value="1"/>
</dbReference>
<dbReference type="PROSITE" id="PS51257">
    <property type="entry name" value="PROKAR_LIPOPROTEIN"/>
    <property type="match status" value="1"/>
</dbReference>
<dbReference type="OrthoDB" id="7062032at2"/>
<dbReference type="GO" id="GO:0052689">
    <property type="term" value="F:carboxylic ester hydrolase activity"/>
    <property type="evidence" value="ECO:0007669"/>
    <property type="project" value="UniProtKB-KW"/>
</dbReference>
<keyword evidence="5 9" id="KW-0378">Hydrolase</keyword>
<accession>A0A4Z0C4Q7</accession>
<dbReference type="EMBL" id="SMLM01000001">
    <property type="protein sequence ID" value="TFZ06271.1"/>
    <property type="molecule type" value="Genomic_DNA"/>
</dbReference>
<dbReference type="InterPro" id="IPR011118">
    <property type="entry name" value="Tannase/feruloyl_esterase"/>
</dbReference>
<sequence>MTRTSCRTALGALAAAALAACTSTPPQEAAPVARGLGAAKGAALRNCAELKAFAFEQTSIDSAAPVAAGAQVQGGKPLPAYCLVTGSMNRRQGSDGREYAIGFEMRLPQAWNGRFYYQANGGLDGNVVPALGALGGGPVTGALMQGFAVISSNAGHTAAQTPVFGLEPQARLDYGYQAVMKLTPMAKALIAQAYGKGPDRSYIGGCSNGGRHAMVAAARLGEQYDGYLAGAPGYRLPHAALAQLWGAQQWNRIATQGATTRHPMNPNATIPDLGTAFTARERQSVAQSIVQRCDALDGASDGMVLATQACQAAFDIRRDVPSCGAAGRDGSCLTPDQKSVVAAVFAGARAPSGEALYSPFPYDPGVAGSNWATWKFVNPLVLDPVAVGTVFTAPPAPVDTRSADIAFLLRKVHAVDGPYRESGAQLMMPPGQQDPRNLAPLAQRGAKMVLYHGVSDPVFSAEDTRQWYERLDRALGGRAREFARYFPVPGMNHCSAGPAADQFDLLAPLVRWVEDGVPPQAVTASVRGEGNPGGANAELPAGWSPQRTRPLCAYPTVARYMGIGSVEDASSFACR</sequence>
<proteinExistence type="inferred from homology"/>
<dbReference type="Proteomes" id="UP000298180">
    <property type="component" value="Unassembled WGS sequence"/>
</dbReference>
<keyword evidence="3" id="KW-0479">Metal-binding</keyword>
<keyword evidence="7" id="KW-1015">Disulfide bond</keyword>
<dbReference type="PANTHER" id="PTHR33938:SF15">
    <property type="entry name" value="FERULOYL ESTERASE B-RELATED"/>
    <property type="match status" value="1"/>
</dbReference>
<protein>
    <submittedName>
        <fullName evidence="9">Tannase/feruloyl esterase family alpha/beta hydrolase</fullName>
    </submittedName>
</protein>
<keyword evidence="2" id="KW-0719">Serine esterase</keyword>
<evidence type="ECO:0000256" key="7">
    <source>
        <dbReference type="ARBA" id="ARBA00023157"/>
    </source>
</evidence>
<comment type="similarity">
    <text evidence="1">Belongs to the tannase family.</text>
</comment>
<dbReference type="SUPFAM" id="SSF53474">
    <property type="entry name" value="alpha/beta-Hydrolases"/>
    <property type="match status" value="1"/>
</dbReference>
<organism evidence="9 10">
    <name type="scientific">Ramlibacter henchirensis</name>
    <dbReference type="NCBI Taxonomy" id="204072"/>
    <lineage>
        <taxon>Bacteria</taxon>
        <taxon>Pseudomonadati</taxon>
        <taxon>Pseudomonadota</taxon>
        <taxon>Betaproteobacteria</taxon>
        <taxon>Burkholderiales</taxon>
        <taxon>Comamonadaceae</taxon>
        <taxon>Ramlibacter</taxon>
    </lineage>
</organism>
<dbReference type="PANTHER" id="PTHR33938">
    <property type="entry name" value="FERULOYL ESTERASE B-RELATED"/>
    <property type="match status" value="1"/>
</dbReference>